<dbReference type="STRING" id="6313.A0A0K0DE64"/>
<evidence type="ECO:0000313" key="14">
    <source>
        <dbReference type="Proteomes" id="UP000035642"/>
    </source>
</evidence>
<dbReference type="GO" id="GO:0032259">
    <property type="term" value="P:methylation"/>
    <property type="evidence" value="ECO:0007669"/>
    <property type="project" value="UniProtKB-KW"/>
</dbReference>
<feature type="transmembrane region" description="Helical" evidence="13">
    <location>
        <begin position="66"/>
        <end position="87"/>
    </location>
</feature>
<evidence type="ECO:0000256" key="4">
    <source>
        <dbReference type="ARBA" id="ARBA00012151"/>
    </source>
</evidence>
<keyword evidence="8 13" id="KW-0812">Transmembrane</keyword>
<evidence type="ECO:0000256" key="6">
    <source>
        <dbReference type="ARBA" id="ARBA00022679"/>
    </source>
</evidence>
<evidence type="ECO:0000313" key="15">
    <source>
        <dbReference type="WBParaSite" id="ACAC_0000910601-mRNA-1"/>
    </source>
</evidence>
<dbReference type="PROSITE" id="PS51564">
    <property type="entry name" value="SAM_ICMT"/>
    <property type="match status" value="1"/>
</dbReference>
<evidence type="ECO:0000256" key="3">
    <source>
        <dbReference type="ARBA" id="ARBA00009140"/>
    </source>
</evidence>
<dbReference type="InterPro" id="IPR025770">
    <property type="entry name" value="PPMT_MeTrfase"/>
</dbReference>
<comment type="catalytic activity">
    <reaction evidence="1 13">
        <text>[protein]-C-terminal S-[(2E,6E)-farnesyl]-L-cysteine + S-adenosyl-L-methionine = [protein]-C-terminal S-[(2E,6E)-farnesyl]-L-cysteine methyl ester + S-adenosyl-L-homocysteine</text>
        <dbReference type="Rhea" id="RHEA:21672"/>
        <dbReference type="Rhea" id="RHEA-COMP:12125"/>
        <dbReference type="Rhea" id="RHEA-COMP:12126"/>
        <dbReference type="ChEBI" id="CHEBI:57856"/>
        <dbReference type="ChEBI" id="CHEBI:59789"/>
        <dbReference type="ChEBI" id="CHEBI:90510"/>
        <dbReference type="ChEBI" id="CHEBI:90511"/>
        <dbReference type="EC" id="2.1.1.100"/>
    </reaction>
</comment>
<keyword evidence="13" id="KW-0256">Endoplasmic reticulum</keyword>
<evidence type="ECO:0000256" key="2">
    <source>
        <dbReference type="ARBA" id="ARBA00004141"/>
    </source>
</evidence>
<dbReference type="AlphaFoldDB" id="A0A0K0DE64"/>
<organism evidence="14 15">
    <name type="scientific">Angiostrongylus cantonensis</name>
    <name type="common">Rat lungworm</name>
    <dbReference type="NCBI Taxonomy" id="6313"/>
    <lineage>
        <taxon>Eukaryota</taxon>
        <taxon>Metazoa</taxon>
        <taxon>Ecdysozoa</taxon>
        <taxon>Nematoda</taxon>
        <taxon>Chromadorea</taxon>
        <taxon>Rhabditida</taxon>
        <taxon>Rhabditina</taxon>
        <taxon>Rhabditomorpha</taxon>
        <taxon>Strongyloidea</taxon>
        <taxon>Metastrongylidae</taxon>
        <taxon>Angiostrongylus</taxon>
    </lineage>
</organism>
<dbReference type="Proteomes" id="UP000035642">
    <property type="component" value="Unassembled WGS sequence"/>
</dbReference>
<dbReference type="EC" id="2.1.1.100" evidence="4 13"/>
<evidence type="ECO:0000256" key="13">
    <source>
        <dbReference type="RuleBase" id="RU362022"/>
    </source>
</evidence>
<evidence type="ECO:0000256" key="7">
    <source>
        <dbReference type="ARBA" id="ARBA00022691"/>
    </source>
</evidence>
<evidence type="ECO:0000256" key="5">
    <source>
        <dbReference type="ARBA" id="ARBA00022603"/>
    </source>
</evidence>
<dbReference type="PANTHER" id="PTHR12714">
    <property type="entry name" value="PROTEIN-S ISOPRENYLCYSTEINE O-METHYLTRANSFERASE"/>
    <property type="match status" value="1"/>
</dbReference>
<keyword evidence="5 13" id="KW-0489">Methyltransferase</keyword>
<evidence type="ECO:0000256" key="12">
    <source>
        <dbReference type="ARBA" id="ARBA00023656"/>
    </source>
</evidence>
<dbReference type="GO" id="GO:0005789">
    <property type="term" value="C:endoplasmic reticulum membrane"/>
    <property type="evidence" value="ECO:0007669"/>
    <property type="project" value="UniProtKB-SubCell"/>
</dbReference>
<evidence type="ECO:0000256" key="11">
    <source>
        <dbReference type="ARBA" id="ARBA00023572"/>
    </source>
</evidence>
<comment type="similarity">
    <text evidence="3 13">Belongs to the class VI-like SAM-binding methyltransferase superfamily. Isoprenylcysteine carboxyl methyltransferase family.</text>
</comment>
<dbReference type="Pfam" id="PF04140">
    <property type="entry name" value="ICMT"/>
    <property type="match status" value="1"/>
</dbReference>
<dbReference type="WBParaSite" id="ACAC_0000910601-mRNA-1">
    <property type="protein sequence ID" value="ACAC_0000910601-mRNA-1"/>
    <property type="gene ID" value="ACAC_0000910601"/>
</dbReference>
<reference evidence="14" key="1">
    <citation type="submission" date="2012-09" db="EMBL/GenBank/DDBJ databases">
        <authorList>
            <person name="Martin A.A."/>
        </authorList>
    </citation>
    <scope>NUCLEOTIDE SEQUENCE</scope>
</reference>
<keyword evidence="6" id="KW-0808">Transferase</keyword>
<evidence type="ECO:0000256" key="1">
    <source>
        <dbReference type="ARBA" id="ARBA00001450"/>
    </source>
</evidence>
<evidence type="ECO:0000256" key="10">
    <source>
        <dbReference type="ARBA" id="ARBA00023136"/>
    </source>
</evidence>
<evidence type="ECO:0000256" key="8">
    <source>
        <dbReference type="ARBA" id="ARBA00022692"/>
    </source>
</evidence>
<comment type="subcellular location">
    <subcellularLocation>
        <location evidence="13">Endoplasmic reticulum membrane</location>
        <topology evidence="13">Multi-pass membrane protein</topology>
    </subcellularLocation>
    <subcellularLocation>
        <location evidence="2">Membrane</location>
        <topology evidence="2">Multi-pass membrane protein</topology>
    </subcellularLocation>
</comment>
<protein>
    <recommendedName>
        <fullName evidence="12 13">Protein-S-isoprenylcysteine O-methyltransferase</fullName>
        <ecNumber evidence="4 13">2.1.1.100</ecNumber>
    </recommendedName>
</protein>
<feature type="transmembrane region" description="Helical" evidence="13">
    <location>
        <begin position="158"/>
        <end position="175"/>
    </location>
</feature>
<keyword evidence="7 13" id="KW-0949">S-adenosyl-L-methionine</keyword>
<sequence>MPVTWMSLCRQYRNDNEFRGCLNFFVGSFAIAVVSWFFGVVMLFIAFVVCMLNAYFCGKYYGQKPIYALQATFLGLLNGASTTLLFYWKVSPLGIFCGYTFVLSLFHFSEFIVTAVSNRRSLQPDSFLLNHSTAYWMAAFASWTEFFLEVYFAPFLKVYAISGFGFIICMCGEVIRKLAMLHAGNGFTHRLALSKRPDHRLVTTGIYSYLRHPGYAGWFLWSIGTQIILCNPICLFSYAYIAWHFFNERICDEERDLIHFFGEFYSAIMLTRQQYVIYRRNVWVGVPFVKGFEG</sequence>
<keyword evidence="14" id="KW-1185">Reference proteome</keyword>
<dbReference type="GO" id="GO:0004671">
    <property type="term" value="F:protein C-terminal S-isoprenylcysteine carboxyl O-methyltransferase activity"/>
    <property type="evidence" value="ECO:0007669"/>
    <property type="project" value="UniProtKB-EC"/>
</dbReference>
<keyword evidence="10 13" id="KW-0472">Membrane</keyword>
<comment type="function">
    <text evidence="11">Catalyzes the post-translational methylation of isoprenylated C-terminal cysteine residues.</text>
</comment>
<accession>A0A0K0DE64</accession>
<dbReference type="Gene3D" id="1.20.120.1630">
    <property type="match status" value="1"/>
</dbReference>
<feature type="transmembrane region" description="Helical" evidence="13">
    <location>
        <begin position="24"/>
        <end position="54"/>
    </location>
</feature>
<feature type="transmembrane region" description="Helical" evidence="13">
    <location>
        <begin position="93"/>
        <end position="113"/>
    </location>
</feature>
<feature type="transmembrane region" description="Helical" evidence="13">
    <location>
        <begin position="218"/>
        <end position="243"/>
    </location>
</feature>
<reference evidence="15" key="2">
    <citation type="submission" date="2017-02" db="UniProtKB">
        <authorList>
            <consortium name="WormBaseParasite"/>
        </authorList>
    </citation>
    <scope>IDENTIFICATION</scope>
</reference>
<keyword evidence="9 13" id="KW-1133">Transmembrane helix</keyword>
<dbReference type="PANTHER" id="PTHR12714:SF9">
    <property type="entry name" value="PROTEIN-S-ISOPRENYLCYSTEINE O-METHYLTRANSFERASE"/>
    <property type="match status" value="1"/>
</dbReference>
<evidence type="ECO:0000256" key="9">
    <source>
        <dbReference type="ARBA" id="ARBA00022989"/>
    </source>
</evidence>
<feature type="transmembrane region" description="Helical" evidence="13">
    <location>
        <begin position="134"/>
        <end position="152"/>
    </location>
</feature>
<dbReference type="InterPro" id="IPR007269">
    <property type="entry name" value="ICMT_MeTrfase"/>
</dbReference>
<proteinExistence type="inferred from homology"/>
<name>A0A0K0DE64_ANGCA</name>